<reference evidence="1 2" key="1">
    <citation type="submission" date="2018-04" db="EMBL/GenBank/DDBJ databases">
        <title>Genomic Encyclopedia of Archaeal and Bacterial Type Strains, Phase II (KMG-II): from individual species to whole genera.</title>
        <authorList>
            <person name="Goeker M."/>
        </authorList>
    </citation>
    <scope>NUCLEOTIDE SEQUENCE [LARGE SCALE GENOMIC DNA]</scope>
    <source>
        <strain evidence="1 2">DSM 23382</strain>
    </source>
</reference>
<sequence>MPVIRLSGFAGEKPLLNPRLLPETAATASYGVRLDDGALTPMRSSKLIATLDGATNAQTIYQHQGEWLTWEKVVHAAPGPVAQDRLYYTGDGAPKMRLDGVVYDLALPRPEEALVVGVTGDADEDADPQTRTYCYTLVTSFGEESAPCSASELVDWKPGQEVTLSGFSVGPVGRSVTLQRIYRSQTATSGTYFYLIAERAVTEGDFVDTVDVDDIQDALPSQQWDAPPDGLSGLVSMANGMMAAFFGRTVYFCEPYRPHAWPETYTMTVDADIVGLGALDAALIVMTKGRPYIMSGTAPDSVVSRKLEAPWPCINARAIVDLGFAICYPTKDGLVQVGADGSISLATTELFSRETWLEFSPETAVAGQDRGIYTLFYDYLNGEAQRLRGCLLINVNAAQYLSRVDEHASAVFVSEADASLYLTRSDDPQVLRFNDPDGLPSTFYWRSKEFMLVQPVNMSAILIDLGRDNDPATVRLIEEERERVRQENESLFNGDLDSAVDERALNTGAIGSDNLLALPRTEAITCNIYADGKVIASKAIAGQILRLPAGFKARKWQIDVSANSQISQIAIASSVDELRGQ</sequence>
<evidence type="ECO:0000313" key="2">
    <source>
        <dbReference type="Proteomes" id="UP000244081"/>
    </source>
</evidence>
<keyword evidence="2" id="KW-1185">Reference proteome</keyword>
<dbReference type="OrthoDB" id="8871616at2"/>
<dbReference type="RefSeq" id="WP_107992091.1">
    <property type="nucleotide sequence ID" value="NZ_QAYG01000016.1"/>
</dbReference>
<dbReference type="AlphaFoldDB" id="A0A2T5UPX3"/>
<accession>A0A2T5UPX3</accession>
<evidence type="ECO:0000313" key="1">
    <source>
        <dbReference type="EMBL" id="PTW53568.1"/>
    </source>
</evidence>
<organism evidence="1 2">
    <name type="scientific">Breoghania corrubedonensis</name>
    <dbReference type="NCBI Taxonomy" id="665038"/>
    <lineage>
        <taxon>Bacteria</taxon>
        <taxon>Pseudomonadati</taxon>
        <taxon>Pseudomonadota</taxon>
        <taxon>Alphaproteobacteria</taxon>
        <taxon>Hyphomicrobiales</taxon>
        <taxon>Stappiaceae</taxon>
        <taxon>Breoghania</taxon>
    </lineage>
</organism>
<proteinExistence type="predicted"/>
<gene>
    <name evidence="1" type="ORF">C8N35_11623</name>
</gene>
<name>A0A2T5UPX3_9HYPH</name>
<dbReference type="Proteomes" id="UP000244081">
    <property type="component" value="Unassembled WGS sequence"/>
</dbReference>
<comment type="caution">
    <text evidence="1">The sequence shown here is derived from an EMBL/GenBank/DDBJ whole genome shotgun (WGS) entry which is preliminary data.</text>
</comment>
<protein>
    <submittedName>
        <fullName evidence="1">Uncharacterized protein</fullName>
    </submittedName>
</protein>
<dbReference type="EMBL" id="QAYG01000016">
    <property type="protein sequence ID" value="PTW53568.1"/>
    <property type="molecule type" value="Genomic_DNA"/>
</dbReference>